<organism evidence="2 3">
    <name type="scientific">Vanrija pseudolonga</name>
    <dbReference type="NCBI Taxonomy" id="143232"/>
    <lineage>
        <taxon>Eukaryota</taxon>
        <taxon>Fungi</taxon>
        <taxon>Dikarya</taxon>
        <taxon>Basidiomycota</taxon>
        <taxon>Agaricomycotina</taxon>
        <taxon>Tremellomycetes</taxon>
        <taxon>Trichosporonales</taxon>
        <taxon>Trichosporonaceae</taxon>
        <taxon>Vanrija</taxon>
    </lineage>
</organism>
<dbReference type="EMBL" id="CP086719">
    <property type="protein sequence ID" value="WOO84953.1"/>
    <property type="molecule type" value="Genomic_DNA"/>
</dbReference>
<keyword evidence="3" id="KW-1185">Reference proteome</keyword>
<protein>
    <submittedName>
        <fullName evidence="2">Uncharacterized protein</fullName>
    </submittedName>
</protein>
<dbReference type="GeneID" id="87811626"/>
<keyword evidence="1" id="KW-1133">Transmembrane helix</keyword>
<reference evidence="2" key="1">
    <citation type="submission" date="2023-10" db="EMBL/GenBank/DDBJ databases">
        <authorList>
            <person name="Noh H."/>
        </authorList>
    </citation>
    <scope>NUCLEOTIDE SEQUENCE</scope>
    <source>
        <strain evidence="2">DUCC4014</strain>
    </source>
</reference>
<evidence type="ECO:0000313" key="2">
    <source>
        <dbReference type="EMBL" id="WOO84953.1"/>
    </source>
</evidence>
<dbReference type="RefSeq" id="XP_062630979.1">
    <property type="nucleotide sequence ID" value="XM_062774995.1"/>
</dbReference>
<keyword evidence="1" id="KW-0812">Transmembrane</keyword>
<proteinExistence type="predicted"/>
<dbReference type="AlphaFoldDB" id="A0AAF0YJW4"/>
<gene>
    <name evidence="2" type="ORF">LOC62_06G008460</name>
</gene>
<evidence type="ECO:0000256" key="1">
    <source>
        <dbReference type="SAM" id="Phobius"/>
    </source>
</evidence>
<name>A0AAF0YJW4_9TREE</name>
<keyword evidence="1" id="KW-0472">Membrane</keyword>
<feature type="transmembrane region" description="Helical" evidence="1">
    <location>
        <begin position="70"/>
        <end position="88"/>
    </location>
</feature>
<accession>A0AAF0YJW4</accession>
<feature type="transmembrane region" description="Helical" evidence="1">
    <location>
        <begin position="15"/>
        <end position="34"/>
    </location>
</feature>
<dbReference type="Proteomes" id="UP000827549">
    <property type="component" value="Chromosome 6"/>
</dbReference>
<evidence type="ECO:0000313" key="3">
    <source>
        <dbReference type="Proteomes" id="UP000827549"/>
    </source>
</evidence>
<sequence length="203" mass="21366">MRPAVFPSLTLSTPALSLSALPLALAAGVLALSSRTTTHRRCLLPIAGRIALPFAAVLFAMSLSPRAAPALALLAAAVGLAVPLVLFLQSRRHSRMNGHAAPASASPLKTTPAASRRIALLAGRLRDAFLGRAGRRTPLQQPAAYPESCFDDDFLRILGAAHERAARRATPTPPAKTLPPAPWPKDWPVYWEGGGPAGLGRWA</sequence>
<feature type="transmembrane region" description="Helical" evidence="1">
    <location>
        <begin position="46"/>
        <end position="64"/>
    </location>
</feature>